<protein>
    <submittedName>
        <fullName evidence="1">Uncharacterized protein</fullName>
    </submittedName>
</protein>
<dbReference type="AlphaFoldDB" id="A0A5B0KQS9"/>
<dbReference type="EMBL" id="VEWN01000013">
    <property type="protein sequence ID" value="KAA1053788.1"/>
    <property type="molecule type" value="Genomic_DNA"/>
</dbReference>
<comment type="caution">
    <text evidence="1">The sequence shown here is derived from an EMBL/GenBank/DDBJ whole genome shotgun (WGS) entry which is preliminary data.</text>
</comment>
<dbReference type="Proteomes" id="UP000325333">
    <property type="component" value="Unassembled WGS sequence"/>
</dbReference>
<dbReference type="RefSeq" id="WP_149650911.1">
    <property type="nucleotide sequence ID" value="NZ_VEWN01000013.1"/>
</dbReference>
<evidence type="ECO:0000313" key="1">
    <source>
        <dbReference type="EMBL" id="KAA1053788.1"/>
    </source>
</evidence>
<accession>A0A5B0KQS9</accession>
<proteinExistence type="predicted"/>
<gene>
    <name evidence="1" type="ORF">FH063_002370</name>
</gene>
<evidence type="ECO:0000313" key="2">
    <source>
        <dbReference type="Proteomes" id="UP000325333"/>
    </source>
</evidence>
<reference evidence="1 2" key="1">
    <citation type="submission" date="2019-07" db="EMBL/GenBank/DDBJ databases">
        <title>Genome sequencing of the stress-tolerant strain Azospirillum brasilense Az19.</title>
        <authorList>
            <person name="Maroniche G.A."/>
            <person name="Garcia J.E."/>
            <person name="Pagnussat L."/>
            <person name="Amenta M."/>
            <person name="Creus C.M."/>
        </authorList>
    </citation>
    <scope>NUCLEOTIDE SEQUENCE [LARGE SCALE GENOMIC DNA]</scope>
    <source>
        <strain evidence="1 2">Az19</strain>
    </source>
</reference>
<organism evidence="1 2">
    <name type="scientific">Azospirillum argentinense</name>
    <dbReference type="NCBI Taxonomy" id="2970906"/>
    <lineage>
        <taxon>Bacteria</taxon>
        <taxon>Pseudomonadati</taxon>
        <taxon>Pseudomonadota</taxon>
        <taxon>Alphaproteobacteria</taxon>
        <taxon>Rhodospirillales</taxon>
        <taxon>Azospirillaceae</taxon>
        <taxon>Azospirillum</taxon>
    </lineage>
</organism>
<name>A0A5B0KQS9_9PROT</name>
<sequence length="126" mass="14147">MKKGFASPISEEHARGQVTALLKGTFHRERPADAELVQYLSAEIAGSIWCQFGIGAFQWEAKHLRWFLRDGTAELSLEDRHTYYLTVERVSQALGKWERWEEGLASEPWAVPPAALVQPAKAQPAA</sequence>